<evidence type="ECO:0000256" key="2">
    <source>
        <dbReference type="ARBA" id="ARBA00009063"/>
    </source>
</evidence>
<dbReference type="GO" id="GO:0006886">
    <property type="term" value="P:intracellular protein transport"/>
    <property type="evidence" value="ECO:0007669"/>
    <property type="project" value="InterPro"/>
</dbReference>
<comment type="caution">
    <text evidence="11">The sequence shown here is derived from an EMBL/GenBank/DDBJ whole genome shotgun (WGS) entry which is preliminary data.</text>
</comment>
<keyword evidence="4 9" id="KW-0812">Transmembrane</keyword>
<proteinExistence type="inferred from homology"/>
<keyword evidence="7 9" id="KW-0472">Membrane</keyword>
<dbReference type="InterPro" id="IPR045242">
    <property type="entry name" value="Syntaxin"/>
</dbReference>
<dbReference type="PANTHER" id="PTHR19957">
    <property type="entry name" value="SYNTAXIN"/>
    <property type="match status" value="1"/>
</dbReference>
<feature type="transmembrane region" description="Helical" evidence="9">
    <location>
        <begin position="265"/>
        <end position="284"/>
    </location>
</feature>
<dbReference type="InterPro" id="IPR000727">
    <property type="entry name" value="T_SNARE_dom"/>
</dbReference>
<dbReference type="InterPro" id="IPR010989">
    <property type="entry name" value="SNARE"/>
</dbReference>
<evidence type="ECO:0000256" key="1">
    <source>
        <dbReference type="ARBA" id="ARBA00004211"/>
    </source>
</evidence>
<evidence type="ECO:0000256" key="3">
    <source>
        <dbReference type="ARBA" id="ARBA00022448"/>
    </source>
</evidence>
<keyword evidence="12" id="KW-1185">Reference proteome</keyword>
<dbReference type="SMART" id="SM00397">
    <property type="entry name" value="t_SNARE"/>
    <property type="match status" value="1"/>
</dbReference>
<evidence type="ECO:0000256" key="9">
    <source>
        <dbReference type="SAM" id="Phobius"/>
    </source>
</evidence>
<evidence type="ECO:0000256" key="4">
    <source>
        <dbReference type="ARBA" id="ARBA00022692"/>
    </source>
</evidence>
<comment type="subcellular location">
    <subcellularLocation>
        <location evidence="1">Membrane</location>
        <topology evidence="1">Single-pass type IV membrane protein</topology>
    </subcellularLocation>
</comment>
<dbReference type="PROSITE" id="PS50192">
    <property type="entry name" value="T_SNARE"/>
    <property type="match status" value="1"/>
</dbReference>
<dbReference type="GO" id="GO:0000139">
    <property type="term" value="C:Golgi membrane"/>
    <property type="evidence" value="ECO:0007669"/>
    <property type="project" value="TreeGrafter"/>
</dbReference>
<dbReference type="GO" id="GO:0000149">
    <property type="term" value="F:SNARE binding"/>
    <property type="evidence" value="ECO:0007669"/>
    <property type="project" value="TreeGrafter"/>
</dbReference>
<organism evidence="11 12">
    <name type="scientific">Chrysophaeum taylorii</name>
    <dbReference type="NCBI Taxonomy" id="2483200"/>
    <lineage>
        <taxon>Eukaryota</taxon>
        <taxon>Sar</taxon>
        <taxon>Stramenopiles</taxon>
        <taxon>Ochrophyta</taxon>
        <taxon>Pelagophyceae</taxon>
        <taxon>Pelagomonadales</taxon>
        <taxon>Pelagomonadaceae</taxon>
        <taxon>Chrysophaeum</taxon>
    </lineage>
</organism>
<feature type="domain" description="T-SNARE coiled-coil homology" evidence="10">
    <location>
        <begin position="193"/>
        <end position="255"/>
    </location>
</feature>
<comment type="similarity">
    <text evidence="2">Belongs to the syntaxin family.</text>
</comment>
<dbReference type="PANTHER" id="PTHR19957:SF3">
    <property type="entry name" value="SYNTAXIN-5"/>
    <property type="match status" value="1"/>
</dbReference>
<evidence type="ECO:0000256" key="8">
    <source>
        <dbReference type="SAM" id="Coils"/>
    </source>
</evidence>
<dbReference type="GO" id="GO:0006906">
    <property type="term" value="P:vesicle fusion"/>
    <property type="evidence" value="ECO:0007669"/>
    <property type="project" value="TreeGrafter"/>
</dbReference>
<sequence length="285" mass="31756">MADRTREFFELLHKMPVVEAVDEARATTTTTTPGYVGQFHAASTGVVVGARVAMARVKHLSILVRRSSIFEDPAEEIAALIHAINDDLTASGTELNAARRRWLEPNKRSGAECARHCVAMDAQAAREVEETTEAFKHVLKLRSESVKAQTDRKEMFARSSKQEKKVRARVPVFDDGLPRPQHQTQDQMLIPDTTYLDARADAAQDIEAQVQEIGDIFGKLSSLVKQQDEQVERIETNIEQTVADVDRAQSVLLHRLNNMNATTRTVLKCVGIVTATFVFYTVVIA</sequence>
<keyword evidence="6 8" id="KW-0175">Coiled coil</keyword>
<evidence type="ECO:0000313" key="12">
    <source>
        <dbReference type="Proteomes" id="UP001230188"/>
    </source>
</evidence>
<dbReference type="Gene3D" id="1.20.58.70">
    <property type="match status" value="1"/>
</dbReference>
<protein>
    <recommendedName>
        <fullName evidence="10">t-SNARE coiled-coil homology domain-containing protein</fullName>
    </recommendedName>
</protein>
<evidence type="ECO:0000256" key="5">
    <source>
        <dbReference type="ARBA" id="ARBA00022989"/>
    </source>
</evidence>
<dbReference type="InterPro" id="IPR006012">
    <property type="entry name" value="Syntaxin/epimorphin_CS"/>
</dbReference>
<feature type="coiled-coil region" evidence="8">
    <location>
        <begin position="224"/>
        <end position="251"/>
    </location>
</feature>
<dbReference type="PROSITE" id="PS00914">
    <property type="entry name" value="SYNTAXIN"/>
    <property type="match status" value="1"/>
</dbReference>
<reference evidence="11" key="1">
    <citation type="submission" date="2023-01" db="EMBL/GenBank/DDBJ databases">
        <title>Metagenome sequencing of chrysophaentin producing Chrysophaeum taylorii.</title>
        <authorList>
            <person name="Davison J."/>
            <person name="Bewley C."/>
        </authorList>
    </citation>
    <scope>NUCLEOTIDE SEQUENCE</scope>
    <source>
        <strain evidence="11">NIES-1699</strain>
    </source>
</reference>
<dbReference type="GO" id="GO:0005484">
    <property type="term" value="F:SNAP receptor activity"/>
    <property type="evidence" value="ECO:0007669"/>
    <property type="project" value="InterPro"/>
</dbReference>
<evidence type="ECO:0000256" key="6">
    <source>
        <dbReference type="ARBA" id="ARBA00023054"/>
    </source>
</evidence>
<accession>A0AAD7XQA3</accession>
<dbReference type="GO" id="GO:0031201">
    <property type="term" value="C:SNARE complex"/>
    <property type="evidence" value="ECO:0007669"/>
    <property type="project" value="TreeGrafter"/>
</dbReference>
<evidence type="ECO:0000256" key="7">
    <source>
        <dbReference type="ARBA" id="ARBA00023136"/>
    </source>
</evidence>
<keyword evidence="5 9" id="KW-1133">Transmembrane helix</keyword>
<name>A0AAD7XQA3_9STRA</name>
<evidence type="ECO:0000313" key="11">
    <source>
        <dbReference type="EMBL" id="KAJ8610675.1"/>
    </source>
</evidence>
<dbReference type="GO" id="GO:0006888">
    <property type="term" value="P:endoplasmic reticulum to Golgi vesicle-mediated transport"/>
    <property type="evidence" value="ECO:0007669"/>
    <property type="project" value="TreeGrafter"/>
</dbReference>
<dbReference type="GO" id="GO:0048278">
    <property type="term" value="P:vesicle docking"/>
    <property type="evidence" value="ECO:0007669"/>
    <property type="project" value="TreeGrafter"/>
</dbReference>
<evidence type="ECO:0000259" key="10">
    <source>
        <dbReference type="PROSITE" id="PS50192"/>
    </source>
</evidence>
<dbReference type="AlphaFoldDB" id="A0AAD7XQA3"/>
<dbReference type="Proteomes" id="UP001230188">
    <property type="component" value="Unassembled WGS sequence"/>
</dbReference>
<dbReference type="SUPFAM" id="SSF47661">
    <property type="entry name" value="t-snare proteins"/>
    <property type="match status" value="1"/>
</dbReference>
<gene>
    <name evidence="11" type="ORF">CTAYLR_005651</name>
</gene>
<dbReference type="EMBL" id="JAQMWT010000096">
    <property type="protein sequence ID" value="KAJ8610675.1"/>
    <property type="molecule type" value="Genomic_DNA"/>
</dbReference>
<keyword evidence="3" id="KW-0813">Transport</keyword>